<evidence type="ECO:0000256" key="4">
    <source>
        <dbReference type="ARBA" id="ARBA00018980"/>
    </source>
</evidence>
<evidence type="ECO:0000256" key="7">
    <source>
        <dbReference type="ARBA" id="ARBA00022723"/>
    </source>
</evidence>
<comment type="function">
    <text evidence="16">Component of a retrotranslocation channel required for peroxisome organization by mediating export of the PEX5 receptor from peroxisomes to the cytosol, thereby promoting PEX5 recycling.</text>
</comment>
<dbReference type="SMART" id="SM00184">
    <property type="entry name" value="RING"/>
    <property type="match status" value="1"/>
</dbReference>
<comment type="pathway">
    <text evidence="2">Protein modification; protein ubiquitination.</text>
</comment>
<evidence type="ECO:0000256" key="8">
    <source>
        <dbReference type="ARBA" id="ARBA00022771"/>
    </source>
</evidence>
<protein>
    <recommendedName>
        <fullName evidence="4 16">Peroxisome assembly protein 12</fullName>
    </recommendedName>
    <alternativeName>
        <fullName evidence="14 16">Peroxin-12</fullName>
    </alternativeName>
</protein>
<evidence type="ECO:0000256" key="3">
    <source>
        <dbReference type="ARBA" id="ARBA00008704"/>
    </source>
</evidence>
<dbReference type="SUPFAM" id="SSF57850">
    <property type="entry name" value="RING/U-box"/>
    <property type="match status" value="1"/>
</dbReference>
<dbReference type="CDD" id="cd16451">
    <property type="entry name" value="mRING_PEX12"/>
    <property type="match status" value="1"/>
</dbReference>
<dbReference type="InterPro" id="IPR006845">
    <property type="entry name" value="Pex_N"/>
</dbReference>
<keyword evidence="5" id="KW-0813">Transport</keyword>
<keyword evidence="9" id="KW-0862">Zinc</keyword>
<dbReference type="GO" id="GO:0004842">
    <property type="term" value="F:ubiquitin-protein transferase activity"/>
    <property type="evidence" value="ECO:0007669"/>
    <property type="project" value="TreeGrafter"/>
</dbReference>
<keyword evidence="7" id="KW-0479">Metal-binding</keyword>
<dbReference type="PANTHER" id="PTHR12888:SF0">
    <property type="entry name" value="PEROXISOME ASSEMBLY PROTEIN 12"/>
    <property type="match status" value="1"/>
</dbReference>
<dbReference type="Proteomes" id="UP000736335">
    <property type="component" value="Unassembled WGS sequence"/>
</dbReference>
<dbReference type="InterPro" id="IPR001841">
    <property type="entry name" value="Znf_RING"/>
</dbReference>
<dbReference type="InterPro" id="IPR017375">
    <property type="entry name" value="PEX12"/>
</dbReference>
<feature type="domain" description="RING-type" evidence="17">
    <location>
        <begin position="319"/>
        <end position="356"/>
    </location>
</feature>
<dbReference type="AlphaFoldDB" id="A0A9P6HC08"/>
<organism evidence="18 19">
    <name type="scientific">Thelephora terrestris</name>
    <dbReference type="NCBI Taxonomy" id="56493"/>
    <lineage>
        <taxon>Eukaryota</taxon>
        <taxon>Fungi</taxon>
        <taxon>Dikarya</taxon>
        <taxon>Basidiomycota</taxon>
        <taxon>Agaricomycotina</taxon>
        <taxon>Agaricomycetes</taxon>
        <taxon>Thelephorales</taxon>
        <taxon>Thelephoraceae</taxon>
        <taxon>Thelephora</taxon>
    </lineage>
</organism>
<dbReference type="GO" id="GO:1990429">
    <property type="term" value="C:peroxisomal importomer complex"/>
    <property type="evidence" value="ECO:0007669"/>
    <property type="project" value="TreeGrafter"/>
</dbReference>
<dbReference type="Gene3D" id="3.30.40.10">
    <property type="entry name" value="Zinc/RING finger domain, C3HC4 (zinc finger)"/>
    <property type="match status" value="1"/>
</dbReference>
<evidence type="ECO:0000313" key="18">
    <source>
        <dbReference type="EMBL" id="KAF9782622.1"/>
    </source>
</evidence>
<dbReference type="PIRSF" id="PIRSF038074">
    <property type="entry name" value="Peroxisome_assembly_p12"/>
    <property type="match status" value="1"/>
</dbReference>
<evidence type="ECO:0000256" key="6">
    <source>
        <dbReference type="ARBA" id="ARBA00022692"/>
    </source>
</evidence>
<dbReference type="GO" id="GO:0006513">
    <property type="term" value="P:protein monoubiquitination"/>
    <property type="evidence" value="ECO:0007669"/>
    <property type="project" value="TreeGrafter"/>
</dbReference>
<keyword evidence="6" id="KW-0812">Transmembrane</keyword>
<reference evidence="18" key="2">
    <citation type="submission" date="2020-11" db="EMBL/GenBank/DDBJ databases">
        <authorList>
            <consortium name="DOE Joint Genome Institute"/>
            <person name="Kuo A."/>
            <person name="Miyauchi S."/>
            <person name="Kiss E."/>
            <person name="Drula E."/>
            <person name="Kohler A."/>
            <person name="Sanchez-Garcia M."/>
            <person name="Andreopoulos B."/>
            <person name="Barry K.W."/>
            <person name="Bonito G."/>
            <person name="Buee M."/>
            <person name="Carver A."/>
            <person name="Chen C."/>
            <person name="Cichocki N."/>
            <person name="Clum A."/>
            <person name="Culley D."/>
            <person name="Crous P.W."/>
            <person name="Fauchery L."/>
            <person name="Girlanda M."/>
            <person name="Hayes R."/>
            <person name="Keri Z."/>
            <person name="Labutti K."/>
            <person name="Lipzen A."/>
            <person name="Lombard V."/>
            <person name="Magnuson J."/>
            <person name="Maillard F."/>
            <person name="Morin E."/>
            <person name="Murat C."/>
            <person name="Nolan M."/>
            <person name="Ohm R."/>
            <person name="Pangilinan J."/>
            <person name="Pereira M."/>
            <person name="Perotto S."/>
            <person name="Peter M."/>
            <person name="Riley R."/>
            <person name="Sitrit Y."/>
            <person name="Stielow B."/>
            <person name="Szollosi G."/>
            <person name="Zifcakova L."/>
            <person name="Stursova M."/>
            <person name="Spatafora J.W."/>
            <person name="Tedersoo L."/>
            <person name="Vaario L.-M."/>
            <person name="Yamada A."/>
            <person name="Yan M."/>
            <person name="Wang P."/>
            <person name="Xu J."/>
            <person name="Bruns T."/>
            <person name="Baldrian P."/>
            <person name="Vilgalys R."/>
            <person name="Henrissat B."/>
            <person name="Grigoriev I.V."/>
            <person name="Hibbett D."/>
            <person name="Nagy L.G."/>
            <person name="Martin F.M."/>
        </authorList>
    </citation>
    <scope>NUCLEOTIDE SEQUENCE</scope>
    <source>
        <strain evidence="18">UH-Tt-Lm1</strain>
    </source>
</reference>
<keyword evidence="11" id="KW-1133">Transmembrane helix</keyword>
<dbReference type="GO" id="GO:0005778">
    <property type="term" value="C:peroxisomal membrane"/>
    <property type="evidence" value="ECO:0007669"/>
    <property type="project" value="UniProtKB-SubCell"/>
</dbReference>
<dbReference type="OrthoDB" id="107372at2759"/>
<evidence type="ECO:0000256" key="12">
    <source>
        <dbReference type="ARBA" id="ARBA00023136"/>
    </source>
</evidence>
<keyword evidence="12 16" id="KW-0472">Membrane</keyword>
<gene>
    <name evidence="18" type="ORF">BJ322DRAFT_1071949</name>
</gene>
<reference evidence="18" key="1">
    <citation type="journal article" date="2020" name="Nat. Commun.">
        <title>Large-scale genome sequencing of mycorrhizal fungi provides insights into the early evolution of symbiotic traits.</title>
        <authorList>
            <person name="Miyauchi S."/>
            <person name="Kiss E."/>
            <person name="Kuo A."/>
            <person name="Drula E."/>
            <person name="Kohler A."/>
            <person name="Sanchez-Garcia M."/>
            <person name="Morin E."/>
            <person name="Andreopoulos B."/>
            <person name="Barry K.W."/>
            <person name="Bonito G."/>
            <person name="Buee M."/>
            <person name="Carver A."/>
            <person name="Chen C."/>
            <person name="Cichocki N."/>
            <person name="Clum A."/>
            <person name="Culley D."/>
            <person name="Crous P.W."/>
            <person name="Fauchery L."/>
            <person name="Girlanda M."/>
            <person name="Hayes R.D."/>
            <person name="Keri Z."/>
            <person name="LaButti K."/>
            <person name="Lipzen A."/>
            <person name="Lombard V."/>
            <person name="Magnuson J."/>
            <person name="Maillard F."/>
            <person name="Murat C."/>
            <person name="Nolan M."/>
            <person name="Ohm R.A."/>
            <person name="Pangilinan J."/>
            <person name="Pereira M.F."/>
            <person name="Perotto S."/>
            <person name="Peter M."/>
            <person name="Pfister S."/>
            <person name="Riley R."/>
            <person name="Sitrit Y."/>
            <person name="Stielow J.B."/>
            <person name="Szollosi G."/>
            <person name="Zifcakova L."/>
            <person name="Stursova M."/>
            <person name="Spatafora J.W."/>
            <person name="Tedersoo L."/>
            <person name="Vaario L.M."/>
            <person name="Yamada A."/>
            <person name="Yan M."/>
            <person name="Wang P."/>
            <person name="Xu J."/>
            <person name="Bruns T."/>
            <person name="Baldrian P."/>
            <person name="Vilgalys R."/>
            <person name="Dunand C."/>
            <person name="Henrissat B."/>
            <person name="Grigoriev I.V."/>
            <person name="Hibbett D."/>
            <person name="Nagy L.G."/>
            <person name="Martin F.M."/>
        </authorList>
    </citation>
    <scope>NUCLEOTIDE SEQUENCE</scope>
    <source>
        <strain evidence="18">UH-Tt-Lm1</strain>
    </source>
</reference>
<proteinExistence type="inferred from homology"/>
<dbReference type="GO" id="GO:0008270">
    <property type="term" value="F:zinc ion binding"/>
    <property type="evidence" value="ECO:0007669"/>
    <property type="project" value="UniProtKB-KW"/>
</dbReference>
<evidence type="ECO:0000256" key="11">
    <source>
        <dbReference type="ARBA" id="ARBA00022989"/>
    </source>
</evidence>
<dbReference type="EMBL" id="WIUZ02000011">
    <property type="protein sequence ID" value="KAF9782622.1"/>
    <property type="molecule type" value="Genomic_DNA"/>
</dbReference>
<evidence type="ECO:0000256" key="14">
    <source>
        <dbReference type="ARBA" id="ARBA00029692"/>
    </source>
</evidence>
<accession>A0A9P6HC08</accession>
<dbReference type="Pfam" id="PF04757">
    <property type="entry name" value="Pex2_Pex12"/>
    <property type="match status" value="1"/>
</dbReference>
<evidence type="ECO:0000256" key="1">
    <source>
        <dbReference type="ARBA" id="ARBA00004585"/>
    </source>
</evidence>
<evidence type="ECO:0000256" key="10">
    <source>
        <dbReference type="ARBA" id="ARBA00022927"/>
    </source>
</evidence>
<name>A0A9P6HC08_9AGAM</name>
<sequence>MEFYNDFGGDPLKPSLFELVAQEQLRDLLQPALKYVLSVFAQQYPRYLLRIVNKHEEFYALLMIFVEKHYLKTYGASFAENFYGLKRRRKPLIETERARAAVGGVPEEEQLGPKELRRSLLFLVGIPYLRAKARDYYEELGGGIDSEVMEDTADVRRIQALMDQSAMGRFRRSYKRAYPWLNAGLELWLFIANVSYLFDKSSYYRPWLSWIGVDLRRLGADDLRRMSTTASSSVKQQAAGVKTFLRGLFFSSPQFLLDSLKVILPTAIFFFKFLEWWYSPSSPARSLSTSPAGPAIPPPRLLPPHPKGLPIDPTKYGQCPICLGPINNATALPSGYVFCFRCAHDHVQQHGRCPITLLPARIWQMRKILV</sequence>
<keyword evidence="19" id="KW-1185">Reference proteome</keyword>
<evidence type="ECO:0000256" key="13">
    <source>
        <dbReference type="ARBA" id="ARBA00023140"/>
    </source>
</evidence>
<keyword evidence="8" id="KW-0863">Zinc-finger</keyword>
<evidence type="ECO:0000256" key="2">
    <source>
        <dbReference type="ARBA" id="ARBA00004906"/>
    </source>
</evidence>
<dbReference type="GO" id="GO:0016562">
    <property type="term" value="P:protein import into peroxisome matrix, receptor recycling"/>
    <property type="evidence" value="ECO:0007669"/>
    <property type="project" value="UniProtKB-ARBA"/>
</dbReference>
<evidence type="ECO:0000256" key="5">
    <source>
        <dbReference type="ARBA" id="ARBA00022448"/>
    </source>
</evidence>
<keyword evidence="10" id="KW-0653">Protein transport</keyword>
<dbReference type="InterPro" id="IPR013083">
    <property type="entry name" value="Znf_RING/FYVE/PHD"/>
</dbReference>
<keyword evidence="13 16" id="KW-0576">Peroxisome</keyword>
<comment type="subunit">
    <text evidence="15">Component of the PEX2-PEX10-PEX12 retrotranslocation channel, composed of PEX2, PEX10 and PEX12.</text>
</comment>
<evidence type="ECO:0000259" key="17">
    <source>
        <dbReference type="SMART" id="SM00184"/>
    </source>
</evidence>
<evidence type="ECO:0000256" key="9">
    <source>
        <dbReference type="ARBA" id="ARBA00022833"/>
    </source>
</evidence>
<dbReference type="PANTHER" id="PTHR12888">
    <property type="entry name" value="PEROXISOME ASSEMBLY PROTEIN 12 PEROXIN-12"/>
    <property type="match status" value="1"/>
</dbReference>
<comment type="subcellular location">
    <subcellularLocation>
        <location evidence="1">Peroxisome membrane</location>
        <topology evidence="1">Multi-pass membrane protein</topology>
    </subcellularLocation>
</comment>
<comment type="similarity">
    <text evidence="3 16">Belongs to the pex2/pex10/pex12 family.</text>
</comment>
<evidence type="ECO:0000256" key="15">
    <source>
        <dbReference type="ARBA" id="ARBA00034505"/>
    </source>
</evidence>
<comment type="caution">
    <text evidence="18">The sequence shown here is derived from an EMBL/GenBank/DDBJ whole genome shotgun (WGS) entry which is preliminary data.</text>
</comment>
<evidence type="ECO:0000256" key="16">
    <source>
        <dbReference type="PIRNR" id="PIRNR038074"/>
    </source>
</evidence>
<evidence type="ECO:0000313" key="19">
    <source>
        <dbReference type="Proteomes" id="UP000736335"/>
    </source>
</evidence>